<gene>
    <name evidence="1" type="ORF">ElyMa_002915400</name>
</gene>
<dbReference type="Proteomes" id="UP000762676">
    <property type="component" value="Unassembled WGS sequence"/>
</dbReference>
<evidence type="ECO:0000313" key="1">
    <source>
        <dbReference type="EMBL" id="GFS04600.1"/>
    </source>
</evidence>
<dbReference type="EMBL" id="BMAT01006032">
    <property type="protein sequence ID" value="GFS04600.1"/>
    <property type="molecule type" value="Genomic_DNA"/>
</dbReference>
<accession>A0AAV4I3Z3</accession>
<organism evidence="1 2">
    <name type="scientific">Elysia marginata</name>
    <dbReference type="NCBI Taxonomy" id="1093978"/>
    <lineage>
        <taxon>Eukaryota</taxon>
        <taxon>Metazoa</taxon>
        <taxon>Spiralia</taxon>
        <taxon>Lophotrochozoa</taxon>
        <taxon>Mollusca</taxon>
        <taxon>Gastropoda</taxon>
        <taxon>Heterobranchia</taxon>
        <taxon>Euthyneura</taxon>
        <taxon>Panpulmonata</taxon>
        <taxon>Sacoglossa</taxon>
        <taxon>Placobranchoidea</taxon>
        <taxon>Plakobranchidae</taxon>
        <taxon>Elysia</taxon>
    </lineage>
</organism>
<keyword evidence="2" id="KW-1185">Reference proteome</keyword>
<comment type="caution">
    <text evidence="1">The sequence shown here is derived from an EMBL/GenBank/DDBJ whole genome shotgun (WGS) entry which is preliminary data.</text>
</comment>
<sequence>MKEVTWFSSSDTVITGNFRGNTIQVGPTCGTSKSFTLDLGRITTAMVSCISFEGTISRPSSFVCKIQKVGSQANSSLGELQLTALARALEQGNFSLAAAASAHCFGSSSGARKLLTCGCSCNSLL</sequence>
<dbReference type="AlphaFoldDB" id="A0AAV4I3Z3"/>
<protein>
    <submittedName>
        <fullName evidence="1">Uncharacterized protein</fullName>
    </submittedName>
</protein>
<reference evidence="1 2" key="1">
    <citation type="journal article" date="2021" name="Elife">
        <title>Chloroplast acquisition without the gene transfer in kleptoplastic sea slugs, Plakobranchus ocellatus.</title>
        <authorList>
            <person name="Maeda T."/>
            <person name="Takahashi S."/>
            <person name="Yoshida T."/>
            <person name="Shimamura S."/>
            <person name="Takaki Y."/>
            <person name="Nagai Y."/>
            <person name="Toyoda A."/>
            <person name="Suzuki Y."/>
            <person name="Arimoto A."/>
            <person name="Ishii H."/>
            <person name="Satoh N."/>
            <person name="Nishiyama T."/>
            <person name="Hasebe M."/>
            <person name="Maruyama T."/>
            <person name="Minagawa J."/>
            <person name="Obokata J."/>
            <person name="Shigenobu S."/>
        </authorList>
    </citation>
    <scope>NUCLEOTIDE SEQUENCE [LARGE SCALE GENOMIC DNA]</scope>
</reference>
<evidence type="ECO:0000313" key="2">
    <source>
        <dbReference type="Proteomes" id="UP000762676"/>
    </source>
</evidence>
<proteinExistence type="predicted"/>
<name>A0AAV4I3Z3_9GAST</name>